<dbReference type="Pfam" id="PF01625">
    <property type="entry name" value="PMSR"/>
    <property type="match status" value="1"/>
</dbReference>
<comment type="similarity">
    <text evidence="4">Belongs to the MsrA Met sulfoxide reductase family.</text>
</comment>
<protein>
    <recommendedName>
        <fullName evidence="4">Peptide methionine sulfoxide reductase MsrA</fullName>
        <shortName evidence="4">Protein-methionine-S-oxide reductase</shortName>
        <ecNumber evidence="4">1.8.4.11</ecNumber>
    </recommendedName>
    <alternativeName>
        <fullName evidence="4">Peptide-methionine (S)-S-oxide reductase</fullName>
        <shortName evidence="4">Peptide Met(O) reductase</shortName>
    </alternativeName>
</protein>
<name>A0A261RZK7_9BORD</name>
<accession>A0A261RZK7</accession>
<dbReference type="InterPro" id="IPR002569">
    <property type="entry name" value="Met_Sox_Rdtase_MsrA_dom"/>
</dbReference>
<evidence type="ECO:0000313" key="7">
    <source>
        <dbReference type="Proteomes" id="UP000216020"/>
    </source>
</evidence>
<dbReference type="Gene3D" id="3.30.1060.10">
    <property type="entry name" value="Peptide methionine sulphoxide reductase MsrA"/>
    <property type="match status" value="1"/>
</dbReference>
<reference evidence="7" key="1">
    <citation type="submission" date="2017-05" db="EMBL/GenBank/DDBJ databases">
        <title>Complete and WGS of Bordetella genogroups.</title>
        <authorList>
            <person name="Spilker T."/>
            <person name="Lipuma J."/>
        </authorList>
    </citation>
    <scope>NUCLEOTIDE SEQUENCE [LARGE SCALE GENOMIC DNA]</scope>
    <source>
        <strain evidence="7">AU16122</strain>
    </source>
</reference>
<dbReference type="OrthoDB" id="4174719at2"/>
<comment type="catalytic activity">
    <reaction evidence="3 4">
        <text>[thioredoxin]-disulfide + L-methionine + H2O = L-methionine (S)-S-oxide + [thioredoxin]-dithiol</text>
        <dbReference type="Rhea" id="RHEA:19993"/>
        <dbReference type="Rhea" id="RHEA-COMP:10698"/>
        <dbReference type="Rhea" id="RHEA-COMP:10700"/>
        <dbReference type="ChEBI" id="CHEBI:15377"/>
        <dbReference type="ChEBI" id="CHEBI:29950"/>
        <dbReference type="ChEBI" id="CHEBI:50058"/>
        <dbReference type="ChEBI" id="CHEBI:57844"/>
        <dbReference type="ChEBI" id="CHEBI:58772"/>
        <dbReference type="EC" id="1.8.4.11"/>
    </reaction>
</comment>
<gene>
    <name evidence="4" type="primary">msrA</name>
    <name evidence="6" type="ORF">CAL29_21155</name>
</gene>
<comment type="catalytic activity">
    <reaction evidence="2 4">
        <text>L-methionyl-[protein] + [thioredoxin]-disulfide + H2O = L-methionyl-(S)-S-oxide-[protein] + [thioredoxin]-dithiol</text>
        <dbReference type="Rhea" id="RHEA:14217"/>
        <dbReference type="Rhea" id="RHEA-COMP:10698"/>
        <dbReference type="Rhea" id="RHEA-COMP:10700"/>
        <dbReference type="Rhea" id="RHEA-COMP:12313"/>
        <dbReference type="Rhea" id="RHEA-COMP:12315"/>
        <dbReference type="ChEBI" id="CHEBI:15377"/>
        <dbReference type="ChEBI" id="CHEBI:16044"/>
        <dbReference type="ChEBI" id="CHEBI:29950"/>
        <dbReference type="ChEBI" id="CHEBI:44120"/>
        <dbReference type="ChEBI" id="CHEBI:50058"/>
        <dbReference type="EC" id="1.8.4.11"/>
    </reaction>
</comment>
<keyword evidence="7" id="KW-1185">Reference proteome</keyword>
<dbReference type="NCBIfam" id="TIGR00401">
    <property type="entry name" value="msrA"/>
    <property type="match status" value="1"/>
</dbReference>
<dbReference type="GO" id="GO:0033744">
    <property type="term" value="F:L-methionine:thioredoxin-disulfide S-oxidoreductase activity"/>
    <property type="evidence" value="ECO:0007669"/>
    <property type="project" value="RHEA"/>
</dbReference>
<evidence type="ECO:0000256" key="2">
    <source>
        <dbReference type="ARBA" id="ARBA00047806"/>
    </source>
</evidence>
<evidence type="ECO:0000256" key="1">
    <source>
        <dbReference type="ARBA" id="ARBA00023002"/>
    </source>
</evidence>
<dbReference type="RefSeq" id="WP_094854953.1">
    <property type="nucleotide sequence ID" value="NZ_NEVM01000005.1"/>
</dbReference>
<evidence type="ECO:0000256" key="3">
    <source>
        <dbReference type="ARBA" id="ARBA00048782"/>
    </source>
</evidence>
<sequence length="245" mass="26303">MKNPLPPSPSKGRLPVLLAGAGLGLAIVLLAPQLTARAAEQAVAIVAPAVDEPATGATSETAVFAGGCFWGVQGVFQHVKGVTRAVSGYAGGQAATAHYDIVSEGRSGHAESVQVTYDPRQISYGKLLQIYFSVAHDPTQLNRQGPDTGTQYRSAIFPASAMQHKVAEAYIAQLNRSGAYRKPIVTTLEDGKAFYPAEGYHQDFMEHNPDYPYIVYNDLPKVKNLQAMFGDLYRDQPVLVAAQAR</sequence>
<dbReference type="AlphaFoldDB" id="A0A261RZK7"/>
<comment type="function">
    <text evidence="4">Has an important function as a repair enzyme for proteins that have been inactivated by oxidation. Catalyzes the reversible oxidation-reduction of methionine sulfoxide in proteins to methionine.</text>
</comment>
<dbReference type="Proteomes" id="UP000216020">
    <property type="component" value="Unassembled WGS sequence"/>
</dbReference>
<evidence type="ECO:0000256" key="4">
    <source>
        <dbReference type="HAMAP-Rule" id="MF_01401"/>
    </source>
</evidence>
<dbReference type="PANTHER" id="PTHR43774">
    <property type="entry name" value="PEPTIDE METHIONINE SULFOXIDE REDUCTASE"/>
    <property type="match status" value="1"/>
</dbReference>
<dbReference type="EMBL" id="NEVM01000005">
    <property type="protein sequence ID" value="OZI30529.1"/>
    <property type="molecule type" value="Genomic_DNA"/>
</dbReference>
<dbReference type="SUPFAM" id="SSF55068">
    <property type="entry name" value="Peptide methionine sulfoxide reductase"/>
    <property type="match status" value="1"/>
</dbReference>
<dbReference type="HAMAP" id="MF_01401">
    <property type="entry name" value="MsrA"/>
    <property type="match status" value="1"/>
</dbReference>
<dbReference type="PANTHER" id="PTHR43774:SF1">
    <property type="entry name" value="PEPTIDE METHIONINE SULFOXIDE REDUCTASE MSRA 2"/>
    <property type="match status" value="1"/>
</dbReference>
<dbReference type="GO" id="GO:0008113">
    <property type="term" value="F:peptide-methionine (S)-S-oxide reductase activity"/>
    <property type="evidence" value="ECO:0007669"/>
    <property type="project" value="UniProtKB-UniRule"/>
</dbReference>
<proteinExistence type="inferred from homology"/>
<evidence type="ECO:0000313" key="6">
    <source>
        <dbReference type="EMBL" id="OZI30529.1"/>
    </source>
</evidence>
<dbReference type="EC" id="1.8.4.11" evidence="4"/>
<keyword evidence="1 4" id="KW-0560">Oxidoreductase</keyword>
<feature type="active site" evidence="4">
    <location>
        <position position="68"/>
    </location>
</feature>
<dbReference type="InterPro" id="IPR036509">
    <property type="entry name" value="Met_Sox_Rdtase_MsrA_sf"/>
</dbReference>
<feature type="domain" description="Peptide methionine sulphoxide reductase MsrA" evidence="5">
    <location>
        <begin position="61"/>
        <end position="211"/>
    </location>
</feature>
<comment type="caution">
    <text evidence="6">The sequence shown here is derived from an EMBL/GenBank/DDBJ whole genome shotgun (WGS) entry which is preliminary data.</text>
</comment>
<evidence type="ECO:0000259" key="5">
    <source>
        <dbReference type="Pfam" id="PF01625"/>
    </source>
</evidence>
<organism evidence="6 7">
    <name type="scientific">Bordetella genomosp. 10</name>
    <dbReference type="NCBI Taxonomy" id="1416804"/>
    <lineage>
        <taxon>Bacteria</taxon>
        <taxon>Pseudomonadati</taxon>
        <taxon>Pseudomonadota</taxon>
        <taxon>Betaproteobacteria</taxon>
        <taxon>Burkholderiales</taxon>
        <taxon>Alcaligenaceae</taxon>
        <taxon>Bordetella</taxon>
    </lineage>
</organism>